<dbReference type="InterPro" id="IPR036291">
    <property type="entry name" value="NAD(P)-bd_dom_sf"/>
</dbReference>
<evidence type="ECO:0000313" key="13">
    <source>
        <dbReference type="EMBL" id="SES70386.1"/>
    </source>
</evidence>
<sequence>MSSQRSARPSASDPEGGGIAILGAGALGRLWAARLPPTASGFVPRNPSALSSFRLHYHFRDSEGREHAVTRPWLTTLSDVTLLLVTTKAGDTLEALEQVIGRIPESCPVVLFQNGLGSQQAVAARWPARPILAASTTEAANRPAPDRVVHAARGHTWIGALTEPATDLVAGIIRQLSPSGLDVRGEVRILERLWGKLAINAGINPFTALLDCPNGEILESRLFLDSIDALCEELANLIAAEGLPPHSPRILRNDIERVARNTASNTSSMRGDVQSGRTTEIDYINGYVANRSRELGLTAPVNQMLTDRVKELVPHPSN</sequence>
<dbReference type="UniPathway" id="UPA00028">
    <property type="reaction ID" value="UER00004"/>
</dbReference>
<evidence type="ECO:0000256" key="7">
    <source>
        <dbReference type="ARBA" id="ARBA00023002"/>
    </source>
</evidence>
<dbReference type="InterPro" id="IPR013752">
    <property type="entry name" value="KPA_reductase"/>
</dbReference>
<dbReference type="STRING" id="430453.SAMN04487962_101252"/>
<dbReference type="InterPro" id="IPR013328">
    <property type="entry name" value="6PGD_dom2"/>
</dbReference>
<evidence type="ECO:0000256" key="5">
    <source>
        <dbReference type="ARBA" id="ARBA00022655"/>
    </source>
</evidence>
<dbReference type="AlphaFoldDB" id="A0A1H9YP56"/>
<dbReference type="SUPFAM" id="SSF51735">
    <property type="entry name" value="NAD(P)-binding Rossmann-fold domains"/>
    <property type="match status" value="1"/>
</dbReference>
<comment type="similarity">
    <text evidence="2 10">Belongs to the ketopantoate reductase family.</text>
</comment>
<organism evidence="13 14">
    <name type="scientific">Marinobacter segnicrescens</name>
    <dbReference type="NCBI Taxonomy" id="430453"/>
    <lineage>
        <taxon>Bacteria</taxon>
        <taxon>Pseudomonadati</taxon>
        <taxon>Pseudomonadota</taxon>
        <taxon>Gammaproteobacteria</taxon>
        <taxon>Pseudomonadales</taxon>
        <taxon>Marinobacteraceae</taxon>
        <taxon>Marinobacter</taxon>
    </lineage>
</organism>
<dbReference type="GO" id="GO:0008677">
    <property type="term" value="F:2-dehydropantoate 2-reductase activity"/>
    <property type="evidence" value="ECO:0007669"/>
    <property type="project" value="UniProtKB-EC"/>
</dbReference>
<dbReference type="RefSeq" id="WP_245742395.1">
    <property type="nucleotide sequence ID" value="NZ_FOHZ01000001.1"/>
</dbReference>
<dbReference type="GO" id="GO:0050661">
    <property type="term" value="F:NADP binding"/>
    <property type="evidence" value="ECO:0007669"/>
    <property type="project" value="TreeGrafter"/>
</dbReference>
<keyword evidence="7 10" id="KW-0560">Oxidoreductase</keyword>
<dbReference type="EC" id="1.1.1.169" evidence="3 10"/>
<feature type="domain" description="Ketopantoate reductase N-terminal" evidence="11">
    <location>
        <begin position="19"/>
        <end position="161"/>
    </location>
</feature>
<dbReference type="Pfam" id="PF08546">
    <property type="entry name" value="ApbA_C"/>
    <property type="match status" value="1"/>
</dbReference>
<evidence type="ECO:0000256" key="8">
    <source>
        <dbReference type="ARBA" id="ARBA00032024"/>
    </source>
</evidence>
<comment type="pathway">
    <text evidence="1 10">Cofactor biosynthesis; (R)-pantothenate biosynthesis; (R)-pantoate from 3-methyl-2-oxobutanoate: step 2/2.</text>
</comment>
<evidence type="ECO:0000256" key="4">
    <source>
        <dbReference type="ARBA" id="ARBA00019465"/>
    </source>
</evidence>
<keyword evidence="6 10" id="KW-0521">NADP</keyword>
<dbReference type="Proteomes" id="UP000198762">
    <property type="component" value="Unassembled WGS sequence"/>
</dbReference>
<keyword evidence="5 10" id="KW-0566">Pantothenate biosynthesis</keyword>
<reference evidence="14" key="1">
    <citation type="submission" date="2016-10" db="EMBL/GenBank/DDBJ databases">
        <authorList>
            <person name="Varghese N."/>
            <person name="Submissions S."/>
        </authorList>
    </citation>
    <scope>NUCLEOTIDE SEQUENCE [LARGE SCALE GENOMIC DNA]</scope>
    <source>
        <strain evidence="14">CGMCC 1.6489</strain>
    </source>
</reference>
<accession>A0A1H9YP56</accession>
<dbReference type="InterPro" id="IPR003710">
    <property type="entry name" value="ApbA"/>
</dbReference>
<dbReference type="GO" id="GO:0015940">
    <property type="term" value="P:pantothenate biosynthetic process"/>
    <property type="evidence" value="ECO:0007669"/>
    <property type="project" value="UniProtKB-UniPathway"/>
</dbReference>
<evidence type="ECO:0000259" key="12">
    <source>
        <dbReference type="Pfam" id="PF08546"/>
    </source>
</evidence>
<dbReference type="Pfam" id="PF02558">
    <property type="entry name" value="ApbA"/>
    <property type="match status" value="1"/>
</dbReference>
<proteinExistence type="inferred from homology"/>
<dbReference type="Gene3D" id="3.40.50.720">
    <property type="entry name" value="NAD(P)-binding Rossmann-like Domain"/>
    <property type="match status" value="1"/>
</dbReference>
<name>A0A1H9YP56_9GAMM</name>
<feature type="domain" description="Ketopantoate reductase C-terminal" evidence="12">
    <location>
        <begin position="189"/>
        <end position="311"/>
    </location>
</feature>
<dbReference type="InterPro" id="IPR008927">
    <property type="entry name" value="6-PGluconate_DH-like_C_sf"/>
</dbReference>
<comment type="catalytic activity">
    <reaction evidence="9 10">
        <text>(R)-pantoate + NADP(+) = 2-dehydropantoate + NADPH + H(+)</text>
        <dbReference type="Rhea" id="RHEA:16233"/>
        <dbReference type="ChEBI" id="CHEBI:11561"/>
        <dbReference type="ChEBI" id="CHEBI:15378"/>
        <dbReference type="ChEBI" id="CHEBI:15980"/>
        <dbReference type="ChEBI" id="CHEBI:57783"/>
        <dbReference type="ChEBI" id="CHEBI:58349"/>
        <dbReference type="EC" id="1.1.1.169"/>
    </reaction>
</comment>
<evidence type="ECO:0000256" key="10">
    <source>
        <dbReference type="RuleBase" id="RU362068"/>
    </source>
</evidence>
<evidence type="ECO:0000256" key="1">
    <source>
        <dbReference type="ARBA" id="ARBA00004994"/>
    </source>
</evidence>
<dbReference type="Gene3D" id="1.10.1040.10">
    <property type="entry name" value="N-(1-d-carboxylethyl)-l-norvaline Dehydrogenase, domain 2"/>
    <property type="match status" value="1"/>
</dbReference>
<dbReference type="InterPro" id="IPR013332">
    <property type="entry name" value="KPR_N"/>
</dbReference>
<dbReference type="NCBIfam" id="TIGR00745">
    <property type="entry name" value="apbA_panE"/>
    <property type="match status" value="1"/>
</dbReference>
<protein>
    <recommendedName>
        <fullName evidence="4 10">2-dehydropantoate 2-reductase</fullName>
        <ecNumber evidence="3 10">1.1.1.169</ecNumber>
    </recommendedName>
    <alternativeName>
        <fullName evidence="8 10">Ketopantoate reductase</fullName>
    </alternativeName>
</protein>
<dbReference type="PANTHER" id="PTHR43765:SF2">
    <property type="entry name" value="2-DEHYDROPANTOATE 2-REDUCTASE"/>
    <property type="match status" value="1"/>
</dbReference>
<dbReference type="PANTHER" id="PTHR43765">
    <property type="entry name" value="2-DEHYDROPANTOATE 2-REDUCTASE-RELATED"/>
    <property type="match status" value="1"/>
</dbReference>
<dbReference type="GO" id="GO:0005737">
    <property type="term" value="C:cytoplasm"/>
    <property type="evidence" value="ECO:0007669"/>
    <property type="project" value="TreeGrafter"/>
</dbReference>
<evidence type="ECO:0000259" key="11">
    <source>
        <dbReference type="Pfam" id="PF02558"/>
    </source>
</evidence>
<keyword evidence="14" id="KW-1185">Reference proteome</keyword>
<gene>
    <name evidence="13" type="ORF">SAMN04487962_101252</name>
</gene>
<evidence type="ECO:0000256" key="9">
    <source>
        <dbReference type="ARBA" id="ARBA00048793"/>
    </source>
</evidence>
<dbReference type="SUPFAM" id="SSF48179">
    <property type="entry name" value="6-phosphogluconate dehydrogenase C-terminal domain-like"/>
    <property type="match status" value="1"/>
</dbReference>
<comment type="function">
    <text evidence="10">Catalyzes the NADPH-dependent reduction of ketopantoate into pantoic acid.</text>
</comment>
<evidence type="ECO:0000256" key="2">
    <source>
        <dbReference type="ARBA" id="ARBA00007870"/>
    </source>
</evidence>
<evidence type="ECO:0000256" key="3">
    <source>
        <dbReference type="ARBA" id="ARBA00013014"/>
    </source>
</evidence>
<evidence type="ECO:0000256" key="6">
    <source>
        <dbReference type="ARBA" id="ARBA00022857"/>
    </source>
</evidence>
<dbReference type="InterPro" id="IPR050838">
    <property type="entry name" value="Ketopantoate_reductase"/>
</dbReference>
<evidence type="ECO:0000313" key="14">
    <source>
        <dbReference type="Proteomes" id="UP000198762"/>
    </source>
</evidence>
<dbReference type="EMBL" id="FOHZ01000001">
    <property type="protein sequence ID" value="SES70386.1"/>
    <property type="molecule type" value="Genomic_DNA"/>
</dbReference>